<dbReference type="AlphaFoldDB" id="A0A7Y6MXY4"/>
<evidence type="ECO:0000313" key="1">
    <source>
        <dbReference type="EMBL" id="NUY00272.1"/>
    </source>
</evidence>
<accession>A0A7Y6MXY4</accession>
<organism evidence="1 2">
    <name type="scientific">Paraburkholderia youngii</name>
    <dbReference type="NCBI Taxonomy" id="2782701"/>
    <lineage>
        <taxon>Bacteria</taxon>
        <taxon>Pseudomonadati</taxon>
        <taxon>Pseudomonadota</taxon>
        <taxon>Betaproteobacteria</taxon>
        <taxon>Burkholderiales</taxon>
        <taxon>Burkholderiaceae</taxon>
        <taxon>Paraburkholderia</taxon>
    </lineage>
</organism>
<protein>
    <submittedName>
        <fullName evidence="1">Uncharacterized protein</fullName>
    </submittedName>
</protein>
<dbReference type="GeneID" id="301100914"/>
<sequence>MKATVIIKDLPPGAREPSDDKTLSAEKMKTLRGGRSVVVKVDGGGTGTVDDWDINTAIFEGRINGPYLL</sequence>
<evidence type="ECO:0000313" key="2">
    <source>
        <dbReference type="Proteomes" id="UP000594380"/>
    </source>
</evidence>
<comment type="caution">
    <text evidence="1">The sequence shown here is derived from an EMBL/GenBank/DDBJ whole genome shotgun (WGS) entry which is preliminary data.</text>
</comment>
<dbReference type="Proteomes" id="UP000594380">
    <property type="component" value="Unassembled WGS sequence"/>
</dbReference>
<dbReference type="EMBL" id="JAALDK010000001">
    <property type="protein sequence ID" value="NUY00272.1"/>
    <property type="molecule type" value="Genomic_DNA"/>
</dbReference>
<gene>
    <name evidence="1" type="ORF">G5S42_11270</name>
</gene>
<dbReference type="RefSeq" id="WP_176106813.1">
    <property type="nucleotide sequence ID" value="NZ_JAALDK010000001.1"/>
</dbReference>
<proteinExistence type="predicted"/>
<reference evidence="1 2" key="1">
    <citation type="submission" date="2020-02" db="EMBL/GenBank/DDBJ databases">
        <title>Paraburkholderia simonii sp. nov. and Paraburkholderia youngii sp. nov. Brazilian and Mexican Mimosa-associated rhizobia.</title>
        <authorList>
            <person name="Mavima L."/>
            <person name="Beukes C.W."/>
            <person name="Chan W.Y."/>
            <person name="Palmer M."/>
            <person name="De Meyer S.E."/>
            <person name="James E.K."/>
            <person name="Venter S.N."/>
            <person name="Steenkamp E.T."/>
        </authorList>
    </citation>
    <scope>NUCLEOTIDE SEQUENCE [LARGE SCALE GENOMIC DNA]</scope>
    <source>
        <strain evidence="1 2">JPY169</strain>
    </source>
</reference>
<name>A0A7Y6MXY4_9BURK</name>